<evidence type="ECO:0000313" key="2">
    <source>
        <dbReference type="EMBL" id="KAK7998604.1"/>
    </source>
</evidence>
<gene>
    <name evidence="2" type="ORF">PG991_015083</name>
</gene>
<accession>A0ABR1R350</accession>
<feature type="region of interest" description="Disordered" evidence="1">
    <location>
        <begin position="80"/>
        <end position="190"/>
    </location>
</feature>
<protein>
    <submittedName>
        <fullName evidence="2">Uncharacterized protein</fullName>
    </submittedName>
</protein>
<organism evidence="2 3">
    <name type="scientific">Apiospora marii</name>
    <dbReference type="NCBI Taxonomy" id="335849"/>
    <lineage>
        <taxon>Eukaryota</taxon>
        <taxon>Fungi</taxon>
        <taxon>Dikarya</taxon>
        <taxon>Ascomycota</taxon>
        <taxon>Pezizomycotina</taxon>
        <taxon>Sordariomycetes</taxon>
        <taxon>Xylariomycetidae</taxon>
        <taxon>Amphisphaeriales</taxon>
        <taxon>Apiosporaceae</taxon>
        <taxon>Apiospora</taxon>
    </lineage>
</organism>
<evidence type="ECO:0000313" key="3">
    <source>
        <dbReference type="Proteomes" id="UP001396898"/>
    </source>
</evidence>
<name>A0ABR1R350_9PEZI</name>
<feature type="region of interest" description="Disordered" evidence="1">
    <location>
        <begin position="1"/>
        <end position="32"/>
    </location>
</feature>
<dbReference type="Proteomes" id="UP001396898">
    <property type="component" value="Unassembled WGS sequence"/>
</dbReference>
<feature type="region of interest" description="Disordered" evidence="1">
    <location>
        <begin position="240"/>
        <end position="265"/>
    </location>
</feature>
<feature type="region of interest" description="Disordered" evidence="1">
    <location>
        <begin position="47"/>
        <end position="68"/>
    </location>
</feature>
<feature type="compositionally biased region" description="Polar residues" evidence="1">
    <location>
        <begin position="159"/>
        <end position="173"/>
    </location>
</feature>
<evidence type="ECO:0000256" key="1">
    <source>
        <dbReference type="SAM" id="MobiDB-lite"/>
    </source>
</evidence>
<feature type="compositionally biased region" description="Low complexity" evidence="1">
    <location>
        <begin position="1"/>
        <end position="11"/>
    </location>
</feature>
<proteinExistence type="predicted"/>
<feature type="compositionally biased region" description="Basic and acidic residues" evidence="1">
    <location>
        <begin position="91"/>
        <end position="119"/>
    </location>
</feature>
<feature type="compositionally biased region" description="Polar residues" evidence="1">
    <location>
        <begin position="47"/>
        <end position="59"/>
    </location>
</feature>
<keyword evidence="3" id="KW-1185">Reference proteome</keyword>
<reference evidence="2 3" key="1">
    <citation type="submission" date="2023-01" db="EMBL/GenBank/DDBJ databases">
        <title>Analysis of 21 Apiospora genomes using comparative genomics revels a genus with tremendous synthesis potential of carbohydrate active enzymes and secondary metabolites.</title>
        <authorList>
            <person name="Sorensen T."/>
        </authorList>
    </citation>
    <scope>NUCLEOTIDE SEQUENCE [LARGE SCALE GENOMIC DNA]</scope>
    <source>
        <strain evidence="2 3">CBS 20057</strain>
    </source>
</reference>
<dbReference type="EMBL" id="JAQQWI010000021">
    <property type="protein sequence ID" value="KAK7998604.1"/>
    <property type="molecule type" value="Genomic_DNA"/>
</dbReference>
<comment type="caution">
    <text evidence="2">The sequence shown here is derived from an EMBL/GenBank/DDBJ whole genome shotgun (WGS) entry which is preliminary data.</text>
</comment>
<sequence length="314" mass="34317">MKQSTVDLSSLEVEDSDDGNDGGLGSARHSSTSTLEVLKAKFIRRLSQLSEHSSGSRHTPCSEGELARRAELRRLRQKRIEEELKDEQEAEEKTLPHDYRGSFGHHGGELPRGGPRDTIEFGVADPEGVKSARASLHGAQKLPRSAEEAIALPGRRHSLSNATSHQRNSSTENRSLREYKSLPDMPSSPRLQPVYLPSVYSSNSIASWRLSYSASNIVGSLKQSMESTSNVPVNEPIEEKACESPSAVTPKSEDHKQASSSNVDAKSGKPLLHLIWGSVAQPKARQVGNLLLICGSRFRGWSCPAALLRIRVPV</sequence>